<protein>
    <submittedName>
        <fullName evidence="1">UDP-N-acetylglucosamine--LPS N-acetylglucosamine transferase</fullName>
    </submittedName>
</protein>
<comment type="caution">
    <text evidence="1">The sequence shown here is derived from an EMBL/GenBank/DDBJ whole genome shotgun (WGS) entry which is preliminary data.</text>
</comment>
<dbReference type="SUPFAM" id="SSF53756">
    <property type="entry name" value="UDP-Glycosyltransferase/glycogen phosphorylase"/>
    <property type="match status" value="1"/>
</dbReference>
<proteinExistence type="predicted"/>
<name>A0A7C3VSZ1_9CYAN</name>
<organism evidence="1">
    <name type="scientific">Planktothricoides sp. SpSt-374</name>
    <dbReference type="NCBI Taxonomy" id="2282167"/>
    <lineage>
        <taxon>Bacteria</taxon>
        <taxon>Bacillati</taxon>
        <taxon>Cyanobacteriota</taxon>
        <taxon>Cyanophyceae</taxon>
        <taxon>Oscillatoriophycideae</taxon>
        <taxon>Oscillatoriales</taxon>
        <taxon>Oscillatoriaceae</taxon>
        <taxon>Planktothricoides</taxon>
    </lineage>
</organism>
<evidence type="ECO:0000313" key="1">
    <source>
        <dbReference type="EMBL" id="HGG03071.1"/>
    </source>
</evidence>
<dbReference type="GO" id="GO:0016740">
    <property type="term" value="F:transferase activity"/>
    <property type="evidence" value="ECO:0007669"/>
    <property type="project" value="UniProtKB-KW"/>
</dbReference>
<reference evidence="1" key="1">
    <citation type="journal article" date="2020" name="mSystems">
        <title>Genome- and Community-Level Interaction Insights into Carbon Utilization and Element Cycling Functions of Hydrothermarchaeota in Hydrothermal Sediment.</title>
        <authorList>
            <person name="Zhou Z."/>
            <person name="Liu Y."/>
            <person name="Xu W."/>
            <person name="Pan J."/>
            <person name="Luo Z.H."/>
            <person name="Li M."/>
        </authorList>
    </citation>
    <scope>NUCLEOTIDE SEQUENCE [LARGE SCALE GENOMIC DNA]</scope>
    <source>
        <strain evidence="1">SpSt-374</strain>
    </source>
</reference>
<dbReference type="Gene3D" id="3.40.50.2000">
    <property type="entry name" value="Glycogen Phosphorylase B"/>
    <property type="match status" value="1"/>
</dbReference>
<keyword evidence="1" id="KW-0808">Transferase</keyword>
<sequence length="395" mass="42735">MQYRSYPWLIYALGGGWGHLVRALALGRIAAARRPVIIVCNSPYAADLLLYAAGDEESLPIVEGCYIHAIPASATSAQTYRQAVEILTAESYECLIVDTFPRGLGGELFQFLSGIQISPSQLPAKILVNRDINPDYVESQGLQEFVAANFDLVLGPDFTSFQSVGGMEVSSPSTSPGVQHTKPWLIRSPSELGGRVAAMSRLKLDPNQNSKVVLVCAAGNAEELSLYGQVTIGLDAALPDVVVRCLAPEKPPTVPPHLWQFHWPAMECFPAADVVVGAGGYNTVYECLAVGVPLVAFALPRKYDRQKMRLIHATSTPSSMEAIGEEGQWPPVKLVETPAAAINAVQEFLQVLRNRGSLDASRDKPSSFKETGFLRDANGAIEAVKLIEALLEEKF</sequence>
<accession>A0A7C3VSZ1</accession>
<dbReference type="EMBL" id="DSPX01000211">
    <property type="protein sequence ID" value="HGG03071.1"/>
    <property type="molecule type" value="Genomic_DNA"/>
</dbReference>
<gene>
    <name evidence="1" type="ORF">ENR15_21130</name>
</gene>
<dbReference type="AlphaFoldDB" id="A0A7C3VSZ1"/>